<dbReference type="OrthoDB" id="5951715at2"/>
<proteinExistence type="predicted"/>
<protein>
    <submittedName>
        <fullName evidence="1">Uncharacterized protein</fullName>
    </submittedName>
</protein>
<dbReference type="Proteomes" id="UP000321085">
    <property type="component" value="Unassembled WGS sequence"/>
</dbReference>
<evidence type="ECO:0000313" key="1">
    <source>
        <dbReference type="EMBL" id="GEO19314.1"/>
    </source>
</evidence>
<comment type="caution">
    <text evidence="1">The sequence shown here is derived from an EMBL/GenBank/DDBJ whole genome shotgun (WGS) entry which is preliminary data.</text>
</comment>
<accession>A0A512C514</accession>
<sequence>MGGTGSGNHGGRPTIENALKLDLHQLIRNGSFRPGATVTGSLTWTDTSSGQQRASIGYEAYMGGDRGWVRLRYTTTNHWSGETTQHDYRVELTTTPQPFGGRRWWWVCPRRGDLVAKIYKPSAAGIFASRKAHRLAYRSQRQSPHDRALSQAFKRRQRLGSTAGIGASIDKPKGMRWATFDRKLEQIEAAEAVCNAHLFQFVQRFTTSRR</sequence>
<name>A0A512C514_9HYPH</name>
<keyword evidence="2" id="KW-1185">Reference proteome</keyword>
<dbReference type="RefSeq" id="WP_114189242.1">
    <property type="nucleotide sequence ID" value="NZ_BJYU01000420.1"/>
</dbReference>
<gene>
    <name evidence="1" type="ORF">MAE02_70100</name>
</gene>
<dbReference type="EMBL" id="BJYU01000420">
    <property type="protein sequence ID" value="GEO19314.1"/>
    <property type="molecule type" value="Genomic_DNA"/>
</dbReference>
<dbReference type="AlphaFoldDB" id="A0A512C514"/>
<reference evidence="1 2" key="1">
    <citation type="submission" date="2019-07" db="EMBL/GenBank/DDBJ databases">
        <title>Whole genome shotgun sequence of Microvirga aerophila NBRC 106136.</title>
        <authorList>
            <person name="Hosoyama A."/>
            <person name="Uohara A."/>
            <person name="Ohji S."/>
            <person name="Ichikawa N."/>
        </authorList>
    </citation>
    <scope>NUCLEOTIDE SEQUENCE [LARGE SCALE GENOMIC DNA]</scope>
    <source>
        <strain evidence="1 2">NBRC 106136</strain>
    </source>
</reference>
<evidence type="ECO:0000313" key="2">
    <source>
        <dbReference type="Proteomes" id="UP000321085"/>
    </source>
</evidence>
<organism evidence="1 2">
    <name type="scientific">Microvirga aerophila</name>
    <dbReference type="NCBI Taxonomy" id="670291"/>
    <lineage>
        <taxon>Bacteria</taxon>
        <taxon>Pseudomonadati</taxon>
        <taxon>Pseudomonadota</taxon>
        <taxon>Alphaproteobacteria</taxon>
        <taxon>Hyphomicrobiales</taxon>
        <taxon>Methylobacteriaceae</taxon>
        <taxon>Microvirga</taxon>
    </lineage>
</organism>